<dbReference type="SUPFAM" id="SSF51338">
    <property type="entry name" value="Composite domain of metallo-dependent hydrolases"/>
    <property type="match status" value="1"/>
</dbReference>
<dbReference type="InterPro" id="IPR011059">
    <property type="entry name" value="Metal-dep_hydrolase_composite"/>
</dbReference>
<organism evidence="2 3">
    <name type="scientific">Amycolatopsis albidoflavus</name>
    <dbReference type="NCBI Taxonomy" id="102226"/>
    <lineage>
        <taxon>Bacteria</taxon>
        <taxon>Bacillati</taxon>
        <taxon>Actinomycetota</taxon>
        <taxon>Actinomycetes</taxon>
        <taxon>Pseudonocardiales</taxon>
        <taxon>Pseudonocardiaceae</taxon>
        <taxon>Amycolatopsis</taxon>
    </lineage>
</organism>
<reference evidence="3" key="1">
    <citation type="journal article" date="2019" name="Int. J. Syst. Evol. Microbiol.">
        <title>The Global Catalogue of Microorganisms (GCM) 10K type strain sequencing project: providing services to taxonomists for standard genome sequencing and annotation.</title>
        <authorList>
            <consortium name="The Broad Institute Genomics Platform"/>
            <consortium name="The Broad Institute Genome Sequencing Center for Infectious Disease"/>
            <person name="Wu L."/>
            <person name="Ma J."/>
        </authorList>
    </citation>
    <scope>NUCLEOTIDE SEQUENCE [LARGE SCALE GENOMIC DNA]</scope>
    <source>
        <strain evidence="3">CGMCC 4.7638</strain>
    </source>
</reference>
<dbReference type="Gene3D" id="3.20.20.140">
    <property type="entry name" value="Metal-dependent hydrolases"/>
    <property type="match status" value="1"/>
</dbReference>
<dbReference type="SUPFAM" id="SSF51556">
    <property type="entry name" value="Metallo-dependent hydrolases"/>
    <property type="match status" value="1"/>
</dbReference>
<feature type="domain" description="Amidohydrolase-related" evidence="1">
    <location>
        <begin position="64"/>
        <end position="396"/>
    </location>
</feature>
<evidence type="ECO:0000313" key="3">
    <source>
        <dbReference type="Proteomes" id="UP001597542"/>
    </source>
</evidence>
<evidence type="ECO:0000259" key="1">
    <source>
        <dbReference type="Pfam" id="PF01979"/>
    </source>
</evidence>
<dbReference type="EMBL" id="JBHUKQ010000004">
    <property type="protein sequence ID" value="MFD2479683.1"/>
    <property type="molecule type" value="Genomic_DNA"/>
</dbReference>
<gene>
    <name evidence="2" type="ORF">ACFSUT_05325</name>
</gene>
<name>A0ABW5HS77_9PSEU</name>
<sequence length="402" mass="41283">MSTVGGGANSGITVLRAARIFDGEEFRSSGSPVVILEGAKISGVGCAADLPNGQDVVDFAGAALIPGLVDPHVHLAFDASSDPVASLAGLDNDAVLAAMRIAARTALRSGITTVRDLGDRDYLSLALRGAADLPTIVAAGPPITSVNGHCHFLGGEVAAGSPAELRSAVRAHAERGVDVIKIMASGGTMTPGSSQERAQFTREALHAAIAEAHLHGIPVTAHAHGLGSVLDAVDAGADGLEHVTFWSAEGVDVPGHELVERIVSQRVALGATAGVLPRLAEVMPAAVSRRMPQIIANFAAMYAAGATIVAGTDAGIGPYKPHDVLPYARHRLAAFGMDPTAILRSMTSIAARVCGLGHRKGRLKPGYDADVVVVRGDPLADLSALHRVEAVYSRGVRVDPEN</sequence>
<comment type="caution">
    <text evidence="2">The sequence shown here is derived from an EMBL/GenBank/DDBJ whole genome shotgun (WGS) entry which is preliminary data.</text>
</comment>
<dbReference type="Proteomes" id="UP001597542">
    <property type="component" value="Unassembled WGS sequence"/>
</dbReference>
<keyword evidence="3" id="KW-1185">Reference proteome</keyword>
<dbReference type="Pfam" id="PF01979">
    <property type="entry name" value="Amidohydro_1"/>
    <property type="match status" value="1"/>
</dbReference>
<protein>
    <submittedName>
        <fullName evidence="2">Amidohydrolase family protein</fullName>
    </submittedName>
</protein>
<proteinExistence type="predicted"/>
<dbReference type="InterPro" id="IPR032466">
    <property type="entry name" value="Metal_Hydrolase"/>
</dbReference>
<dbReference type="Gene3D" id="2.30.40.10">
    <property type="entry name" value="Urease, subunit C, domain 1"/>
    <property type="match status" value="1"/>
</dbReference>
<dbReference type="InterPro" id="IPR051781">
    <property type="entry name" value="Metallo-dep_Hydrolase"/>
</dbReference>
<dbReference type="RefSeq" id="WP_344277910.1">
    <property type="nucleotide sequence ID" value="NZ_BAAAHV010000013.1"/>
</dbReference>
<evidence type="ECO:0000313" key="2">
    <source>
        <dbReference type="EMBL" id="MFD2479683.1"/>
    </source>
</evidence>
<dbReference type="PANTHER" id="PTHR43135:SF3">
    <property type="entry name" value="ALPHA-D-RIBOSE 1-METHYLPHOSPHONATE 5-TRIPHOSPHATE DIPHOSPHATASE"/>
    <property type="match status" value="1"/>
</dbReference>
<dbReference type="InterPro" id="IPR006680">
    <property type="entry name" value="Amidohydro-rel"/>
</dbReference>
<dbReference type="PANTHER" id="PTHR43135">
    <property type="entry name" value="ALPHA-D-RIBOSE 1-METHYLPHOSPHONATE 5-TRIPHOSPHATE DIPHOSPHATASE"/>
    <property type="match status" value="1"/>
</dbReference>
<accession>A0ABW5HS77</accession>